<evidence type="ECO:0000259" key="19">
    <source>
        <dbReference type="Pfam" id="PF00122"/>
    </source>
</evidence>
<feature type="signal peptide" evidence="18">
    <location>
        <begin position="1"/>
        <end position="17"/>
    </location>
</feature>
<evidence type="ECO:0000256" key="9">
    <source>
        <dbReference type="ARBA" id="ARBA00022842"/>
    </source>
</evidence>
<evidence type="ECO:0000256" key="14">
    <source>
        <dbReference type="PIRSR" id="PIRSR606539-1"/>
    </source>
</evidence>
<dbReference type="EC" id="7.6.2.1" evidence="17"/>
<dbReference type="AlphaFoldDB" id="A0A8C1MZK5"/>
<dbReference type="NCBIfam" id="TIGR01494">
    <property type="entry name" value="ATPase_P-type"/>
    <property type="match status" value="2"/>
</dbReference>
<dbReference type="PROSITE" id="PS00154">
    <property type="entry name" value="ATPASE_E1_E2"/>
    <property type="match status" value="1"/>
</dbReference>
<dbReference type="InterPro" id="IPR023298">
    <property type="entry name" value="ATPase_P-typ_TM_dom_sf"/>
</dbReference>
<dbReference type="Pfam" id="PF00122">
    <property type="entry name" value="E1-E2_ATPase"/>
    <property type="match status" value="1"/>
</dbReference>
<proteinExistence type="inferred from homology"/>
<protein>
    <recommendedName>
        <fullName evidence="17">Phospholipid-transporting ATPase</fullName>
        <ecNumber evidence="17">7.6.2.1</ecNumber>
    </recommendedName>
</protein>
<dbReference type="Proteomes" id="UP000694427">
    <property type="component" value="Unplaced"/>
</dbReference>
<reference evidence="22" key="1">
    <citation type="submission" date="2025-08" db="UniProtKB">
        <authorList>
            <consortium name="Ensembl"/>
        </authorList>
    </citation>
    <scope>IDENTIFICATION</scope>
</reference>
<evidence type="ECO:0000256" key="10">
    <source>
        <dbReference type="ARBA" id="ARBA00022967"/>
    </source>
</evidence>
<evidence type="ECO:0000259" key="21">
    <source>
        <dbReference type="Pfam" id="PF16212"/>
    </source>
</evidence>
<evidence type="ECO:0000256" key="3">
    <source>
        <dbReference type="ARBA" id="ARBA00004308"/>
    </source>
</evidence>
<evidence type="ECO:0000256" key="18">
    <source>
        <dbReference type="SAM" id="SignalP"/>
    </source>
</evidence>
<dbReference type="InterPro" id="IPR018303">
    <property type="entry name" value="ATPase_P-typ_P_site"/>
</dbReference>
<dbReference type="Gene3D" id="3.40.50.1000">
    <property type="entry name" value="HAD superfamily/HAD-like"/>
    <property type="match status" value="1"/>
</dbReference>
<dbReference type="FunFam" id="3.40.50.1000:FF:000012">
    <property type="entry name" value="Phospholipid-transporting ATPase"/>
    <property type="match status" value="1"/>
</dbReference>
<dbReference type="SUPFAM" id="SSF81660">
    <property type="entry name" value="Metal cation-transporting ATPase, ATP-binding domain N"/>
    <property type="match status" value="1"/>
</dbReference>
<evidence type="ECO:0000256" key="16">
    <source>
        <dbReference type="PIRSR" id="PIRSR606539-3"/>
    </source>
</evidence>
<evidence type="ECO:0000259" key="20">
    <source>
        <dbReference type="Pfam" id="PF16209"/>
    </source>
</evidence>
<evidence type="ECO:0000256" key="1">
    <source>
        <dbReference type="ARBA" id="ARBA00001946"/>
    </source>
</evidence>
<feature type="binding site" evidence="15">
    <location>
        <position position="396"/>
    </location>
    <ligand>
        <name>ATP</name>
        <dbReference type="ChEBI" id="CHEBI:30616"/>
    </ligand>
</feature>
<evidence type="ECO:0000256" key="7">
    <source>
        <dbReference type="ARBA" id="ARBA00022741"/>
    </source>
</evidence>
<dbReference type="PANTHER" id="PTHR24092">
    <property type="entry name" value="PROBABLE PHOSPHOLIPID-TRANSPORTING ATPASE"/>
    <property type="match status" value="1"/>
</dbReference>
<keyword evidence="18" id="KW-0732">Signal</keyword>
<feature type="binding site" evidence="15">
    <location>
        <position position="398"/>
    </location>
    <ligand>
        <name>ATP</name>
        <dbReference type="ChEBI" id="CHEBI:30616"/>
    </ligand>
</feature>
<feature type="binding site" evidence="16">
    <location>
        <position position="795"/>
    </location>
    <ligand>
        <name>Mg(2+)</name>
        <dbReference type="ChEBI" id="CHEBI:18420"/>
    </ligand>
</feature>
<feature type="binding site" evidence="15">
    <location>
        <position position="795"/>
    </location>
    <ligand>
        <name>ATP</name>
        <dbReference type="ChEBI" id="CHEBI:30616"/>
    </ligand>
</feature>
<evidence type="ECO:0000256" key="2">
    <source>
        <dbReference type="ARBA" id="ARBA00004141"/>
    </source>
</evidence>
<evidence type="ECO:0000313" key="22">
    <source>
        <dbReference type="Ensembl" id="ENSCCRP00010084175.1"/>
    </source>
</evidence>
<dbReference type="Pfam" id="PF16209">
    <property type="entry name" value="PhoLip_ATPase_N"/>
    <property type="match status" value="1"/>
</dbReference>
<dbReference type="InterPro" id="IPR023299">
    <property type="entry name" value="ATPase_P-typ_cyto_dom_N"/>
</dbReference>
<dbReference type="GO" id="GO:0005524">
    <property type="term" value="F:ATP binding"/>
    <property type="evidence" value="ECO:0007669"/>
    <property type="project" value="UniProtKB-UniRule"/>
</dbReference>
<name>A0A8C1MZK5_CYPCA</name>
<comment type="catalytic activity">
    <reaction evidence="13 17">
        <text>ATP + H2O + phospholipidSide 1 = ADP + phosphate + phospholipidSide 2.</text>
        <dbReference type="EC" id="7.6.2.1"/>
    </reaction>
</comment>
<feature type="binding site" evidence="15">
    <location>
        <position position="660"/>
    </location>
    <ligand>
        <name>ATP</name>
        <dbReference type="ChEBI" id="CHEBI:30616"/>
    </ligand>
</feature>
<feature type="transmembrane region" description="Helical" evidence="17">
    <location>
        <begin position="1094"/>
        <end position="1115"/>
    </location>
</feature>
<feature type="binding site" evidence="16">
    <location>
        <position position="396"/>
    </location>
    <ligand>
        <name>Mg(2+)</name>
        <dbReference type="ChEBI" id="CHEBI:18420"/>
    </ligand>
</feature>
<feature type="binding site" evidence="15">
    <location>
        <position position="483"/>
    </location>
    <ligand>
        <name>ATP</name>
        <dbReference type="ChEBI" id="CHEBI:30616"/>
    </ligand>
</feature>
<keyword evidence="9 16" id="KW-0460">Magnesium</keyword>
<comment type="cofactor">
    <cofactor evidence="1 16">
        <name>Mg(2+)</name>
        <dbReference type="ChEBI" id="CHEBI:18420"/>
    </cofactor>
</comment>
<feature type="binding site" evidence="15">
    <location>
        <position position="548"/>
    </location>
    <ligand>
        <name>ATP</name>
        <dbReference type="ChEBI" id="CHEBI:30616"/>
    </ligand>
</feature>
<dbReference type="InterPro" id="IPR036412">
    <property type="entry name" value="HAD-like_sf"/>
</dbReference>
<dbReference type="SFLD" id="SFLDS00003">
    <property type="entry name" value="Haloacid_Dehalogenase"/>
    <property type="match status" value="1"/>
</dbReference>
<sequence>LICSIIFLFLHLYSCGGDEERVDSRTIYVGHRPCPDTEAFIPSKFCDNRIVSSKYTVWNFLPKNLFEQFRRIANFYFLIIFLVQVIVDTPTSPVTSGLPLFFVITVTAIKQGYEDWLRHKADKEVNKYPVTVLEDGRSVKKESEKIKVGDVVEVVEDETFPCDLILLQSSREDGTCFVTTASLDGESNHKTHYTVPDIEKDLQTLTSHKHSLNPNPFRCLMMKQSLGPENLLLKGATLKNTKKIYGVSVYTGMETKMALNYQGKSQKRSAVEKSINAFLLVYLSILISKAVVCTTLKYVWQSKEGQDEPWYNQKTQKEKDTNMYLKMFTDFLSFMVLFNFIIPVSMYVTVEMQKFLGSFFITWDKDFFDPEIQEGALVNTSDLNEELGQVEYVFTDKTGTLTQNNMEFIECCIDGFHMYHFVCLFISIYQEKEELFLRALCLCHTVQVKEAGSEVLVDQVDGIDGLLSQPEEERGFIASSPDEIALVKGAMKYGFTFLGLESKSMKIKNRQNDIEEYKLLHVLNFDPVRRRMSVIVQTKSGETLLFCKGADSSIFPRVRPEEVDRIRMHVERNATEGYRTLCVAYKQLSAEEYAMADTGLREARLALQDREEKLMAMYNQVEMGMSLIGATAVEDRLQEEAAETMEALQGAGMKVWVLTGDKMETAKSTCYACRLFQRGTELLELTVRTLEDEKYSCVVYLMTSNLVSFLSYRSWSTANQDYGFIIDGATLSLLMNPPHDADASQYKSLFLQICQNCTAVLCCRMAPLQKAQIVKMVKNSQGSPITLSIGDGANDVSMILEAHVGIGIKGKEGRQAVRNSDYAIPKLKHLKKLLLAHGHLYYVRIAHLVQYFFYKNLCFILPQFLYQFFCGYSQQPLYDAAYLTMYNICFTSMPILAYSLLEQHISIEILLHNAALYREIANNAMLRWRPFLYWTVLGIFQGLMFFFGVRFLFSNPALQDNGQVFGNWSYGTIVFTVLVFTVTLKLALDTRHWTWINHFVIWGSLAFYVFFSFFWGGIIWPFLKQQRLYFVFANVLSSVSAWLVIIILILLSLLPEILLVVLRKPRGHHSQQVYCSLPFPPLSLNSSFLPYPSYFLIFSLIYLLFCSSFILHHVLTRSYGVNLLPASSLGGDAALP</sequence>
<evidence type="ECO:0000256" key="11">
    <source>
        <dbReference type="ARBA" id="ARBA00022989"/>
    </source>
</evidence>
<organism evidence="22 23">
    <name type="scientific">Cyprinus carpio</name>
    <name type="common">Common carp</name>
    <dbReference type="NCBI Taxonomy" id="7962"/>
    <lineage>
        <taxon>Eukaryota</taxon>
        <taxon>Metazoa</taxon>
        <taxon>Chordata</taxon>
        <taxon>Craniata</taxon>
        <taxon>Vertebrata</taxon>
        <taxon>Euteleostomi</taxon>
        <taxon>Actinopterygii</taxon>
        <taxon>Neopterygii</taxon>
        <taxon>Teleostei</taxon>
        <taxon>Ostariophysi</taxon>
        <taxon>Cypriniformes</taxon>
        <taxon>Cyprinidae</taxon>
        <taxon>Cyprininae</taxon>
        <taxon>Cyprinus</taxon>
    </lineage>
</organism>
<evidence type="ECO:0000256" key="8">
    <source>
        <dbReference type="ARBA" id="ARBA00022840"/>
    </source>
</evidence>
<feature type="binding site" evidence="15">
    <location>
        <position position="659"/>
    </location>
    <ligand>
        <name>ATP</name>
        <dbReference type="ChEBI" id="CHEBI:30616"/>
    </ligand>
</feature>
<dbReference type="GO" id="GO:0005783">
    <property type="term" value="C:endoplasmic reticulum"/>
    <property type="evidence" value="ECO:0007669"/>
    <property type="project" value="TreeGrafter"/>
</dbReference>
<feature type="domain" description="P-type ATPase A" evidence="19">
    <location>
        <begin position="128"/>
        <end position="256"/>
    </location>
</feature>
<dbReference type="CDD" id="cd02073">
    <property type="entry name" value="P-type_ATPase_APLT_Dnf-like"/>
    <property type="match status" value="1"/>
</dbReference>
<feature type="domain" description="P-type ATPase N-terminal" evidence="20">
    <location>
        <begin position="43"/>
        <end position="96"/>
    </location>
</feature>
<evidence type="ECO:0000256" key="6">
    <source>
        <dbReference type="ARBA" id="ARBA00022723"/>
    </source>
</evidence>
<keyword evidence="5 17" id="KW-0812">Transmembrane</keyword>
<evidence type="ECO:0000256" key="12">
    <source>
        <dbReference type="ARBA" id="ARBA00023136"/>
    </source>
</evidence>
<keyword evidence="10 17" id="KW-1278">Translocase</keyword>
<dbReference type="GO" id="GO:0016887">
    <property type="term" value="F:ATP hydrolysis activity"/>
    <property type="evidence" value="ECO:0007669"/>
    <property type="project" value="InterPro"/>
</dbReference>
<feature type="active site" description="4-aspartylphosphate intermediate" evidence="14">
    <location>
        <position position="396"/>
    </location>
</feature>
<feature type="transmembrane region" description="Helical" evidence="17">
    <location>
        <begin position="1000"/>
        <end position="1023"/>
    </location>
</feature>
<accession>A0A8C1MZK5</accession>
<dbReference type="InterPro" id="IPR059000">
    <property type="entry name" value="ATPase_P-type_domA"/>
</dbReference>
<dbReference type="InterPro" id="IPR006539">
    <property type="entry name" value="P-type_ATPase_IV"/>
</dbReference>
<comment type="subcellular location">
    <subcellularLocation>
        <location evidence="3">Endomembrane system</location>
    </subcellularLocation>
    <subcellularLocation>
        <location evidence="2 17">Membrane</location>
        <topology evidence="2 17">Multi-pass membrane protein</topology>
    </subcellularLocation>
</comment>
<dbReference type="InterPro" id="IPR044492">
    <property type="entry name" value="P_typ_ATPase_HD_dom"/>
</dbReference>
<dbReference type="Pfam" id="PF13246">
    <property type="entry name" value="Cation_ATPase"/>
    <property type="match status" value="1"/>
</dbReference>
<feature type="domain" description="P-type ATPase C-terminal" evidence="21">
    <location>
        <begin position="817"/>
        <end position="1063"/>
    </location>
</feature>
<evidence type="ECO:0000256" key="15">
    <source>
        <dbReference type="PIRSR" id="PIRSR606539-2"/>
    </source>
</evidence>
<dbReference type="InterPro" id="IPR023214">
    <property type="entry name" value="HAD_sf"/>
</dbReference>
<dbReference type="FunFam" id="3.40.1110.10:FF:000072">
    <property type="entry name" value="Phospholipid-transporting ATPase"/>
    <property type="match status" value="1"/>
</dbReference>
<feature type="binding site" evidence="16">
    <location>
        <position position="791"/>
    </location>
    <ligand>
        <name>Mg(2+)</name>
        <dbReference type="ChEBI" id="CHEBI:18420"/>
    </ligand>
</feature>
<dbReference type="Pfam" id="PF16212">
    <property type="entry name" value="PhoLip_ATPase_C"/>
    <property type="match status" value="1"/>
</dbReference>
<keyword evidence="11 17" id="KW-1133">Transmembrane helix</keyword>
<dbReference type="GO" id="GO:0000287">
    <property type="term" value="F:magnesium ion binding"/>
    <property type="evidence" value="ECO:0007669"/>
    <property type="project" value="UniProtKB-UniRule"/>
</dbReference>
<feature type="binding site" evidence="15">
    <location>
        <position position="764"/>
    </location>
    <ligand>
        <name>ATP</name>
        <dbReference type="ChEBI" id="CHEBI:30616"/>
    </ligand>
</feature>
<dbReference type="PANTHER" id="PTHR24092:SF38">
    <property type="entry name" value="PHOSPHOLIPID-TRANSPORTING ATPASE IG"/>
    <property type="match status" value="1"/>
</dbReference>
<dbReference type="Gene3D" id="3.40.1110.10">
    <property type="entry name" value="Calcium-transporting ATPase, cytoplasmic domain N"/>
    <property type="match status" value="1"/>
</dbReference>
<feature type="transmembrane region" description="Helical" evidence="17">
    <location>
        <begin position="1029"/>
        <end position="1062"/>
    </location>
</feature>
<dbReference type="GO" id="GO:0055037">
    <property type="term" value="C:recycling endosome"/>
    <property type="evidence" value="ECO:0007669"/>
    <property type="project" value="TreeGrafter"/>
</dbReference>
<dbReference type="GO" id="GO:0140326">
    <property type="term" value="F:ATPase-coupled intramembrane lipid transporter activity"/>
    <property type="evidence" value="ECO:0007669"/>
    <property type="project" value="UniProtKB-EC"/>
</dbReference>
<evidence type="ECO:0000256" key="5">
    <source>
        <dbReference type="ARBA" id="ARBA00022692"/>
    </source>
</evidence>
<dbReference type="SFLD" id="SFLDG00002">
    <property type="entry name" value="C1.7:_P-type_atpase_like"/>
    <property type="match status" value="1"/>
</dbReference>
<dbReference type="InterPro" id="IPR032631">
    <property type="entry name" value="P-type_ATPase_N"/>
</dbReference>
<evidence type="ECO:0000256" key="17">
    <source>
        <dbReference type="RuleBase" id="RU362033"/>
    </source>
</evidence>
<feature type="binding site" evidence="16">
    <location>
        <position position="398"/>
    </location>
    <ligand>
        <name>Mg(2+)</name>
        <dbReference type="ChEBI" id="CHEBI:18420"/>
    </ligand>
</feature>
<dbReference type="NCBIfam" id="TIGR01652">
    <property type="entry name" value="ATPase-Plipid"/>
    <property type="match status" value="1"/>
</dbReference>
<feature type="binding site" evidence="15">
    <location>
        <position position="525"/>
    </location>
    <ligand>
        <name>ATP</name>
        <dbReference type="ChEBI" id="CHEBI:30616"/>
    </ligand>
</feature>
<dbReference type="SUPFAM" id="SSF81653">
    <property type="entry name" value="Calcium ATPase, transduction domain A"/>
    <property type="match status" value="1"/>
</dbReference>
<dbReference type="InterPro" id="IPR001757">
    <property type="entry name" value="P_typ_ATPase"/>
</dbReference>
<dbReference type="GO" id="GO:0005886">
    <property type="term" value="C:plasma membrane"/>
    <property type="evidence" value="ECO:0007669"/>
    <property type="project" value="TreeGrafter"/>
</dbReference>
<dbReference type="FunFam" id="2.70.150.10:FF:000048">
    <property type="entry name" value="Phospholipid-transporting ATPase"/>
    <property type="match status" value="1"/>
</dbReference>
<feature type="transmembrane region" description="Helical" evidence="17">
    <location>
        <begin position="331"/>
        <end position="350"/>
    </location>
</feature>
<dbReference type="Gene3D" id="2.70.150.10">
    <property type="entry name" value="Calcium-transporting ATPase, cytoplasmic transduction domain A"/>
    <property type="match status" value="1"/>
</dbReference>
<evidence type="ECO:0000313" key="23">
    <source>
        <dbReference type="Proteomes" id="UP000694427"/>
    </source>
</evidence>
<feature type="binding site" evidence="15">
    <location>
        <position position="770"/>
    </location>
    <ligand>
        <name>ATP</name>
        <dbReference type="ChEBI" id="CHEBI:30616"/>
    </ligand>
</feature>
<dbReference type="PRINTS" id="PR00119">
    <property type="entry name" value="CATATPASE"/>
</dbReference>
<gene>
    <name evidence="22" type="primary">LOC109101832</name>
</gene>
<evidence type="ECO:0000256" key="13">
    <source>
        <dbReference type="ARBA" id="ARBA00034036"/>
    </source>
</evidence>
<keyword evidence="12 17" id="KW-0472">Membrane</keyword>
<feature type="binding site" evidence="15">
    <location>
        <position position="794"/>
    </location>
    <ligand>
        <name>ATP</name>
        <dbReference type="ChEBI" id="CHEBI:30616"/>
    </ligand>
</feature>
<dbReference type="SUPFAM" id="SSF56784">
    <property type="entry name" value="HAD-like"/>
    <property type="match status" value="1"/>
</dbReference>
<feature type="chain" id="PRO_5034418187" description="Phospholipid-transporting ATPase" evidence="18">
    <location>
        <begin position="18"/>
        <end position="1136"/>
    </location>
</feature>
<feature type="binding site" evidence="15">
    <location>
        <position position="397"/>
    </location>
    <ligand>
        <name>ATP</name>
        <dbReference type="ChEBI" id="CHEBI:30616"/>
    </ligand>
</feature>
<dbReference type="Ensembl" id="ENSCCRT00010093370.1">
    <property type="protein sequence ID" value="ENSCCRP00010084175.1"/>
    <property type="gene ID" value="ENSCCRG00010032940.1"/>
</dbReference>
<feature type="binding site" evidence="15">
    <location>
        <position position="661"/>
    </location>
    <ligand>
        <name>ATP</name>
        <dbReference type="ChEBI" id="CHEBI:30616"/>
    </ligand>
</feature>
<comment type="similarity">
    <text evidence="4 17">Belongs to the cation transport ATPase (P-type) (TC 3.A.3) family. Type IV subfamily.</text>
</comment>
<keyword evidence="8 15" id="KW-0067">ATP-binding</keyword>
<keyword evidence="7 15" id="KW-0547">Nucleotide-binding</keyword>
<feature type="transmembrane region" description="Helical" evidence="17">
    <location>
        <begin position="931"/>
        <end position="953"/>
    </location>
</feature>
<keyword evidence="6 16" id="KW-0479">Metal-binding</keyword>
<dbReference type="InterPro" id="IPR008250">
    <property type="entry name" value="ATPase_P-typ_transduc_dom_A_sf"/>
</dbReference>
<feature type="transmembrane region" description="Helical" evidence="17">
    <location>
        <begin position="277"/>
        <end position="300"/>
    </location>
</feature>
<dbReference type="GO" id="GO:0045332">
    <property type="term" value="P:phospholipid translocation"/>
    <property type="evidence" value="ECO:0007669"/>
    <property type="project" value="TreeGrafter"/>
</dbReference>
<dbReference type="SFLD" id="SFLDF00027">
    <property type="entry name" value="p-type_atpase"/>
    <property type="match status" value="1"/>
</dbReference>
<dbReference type="SUPFAM" id="SSF81665">
    <property type="entry name" value="Calcium ATPase, transmembrane domain M"/>
    <property type="match status" value="1"/>
</dbReference>
<keyword evidence="23" id="KW-1185">Reference proteome</keyword>
<reference evidence="22" key="2">
    <citation type="submission" date="2025-09" db="UniProtKB">
        <authorList>
            <consortium name="Ensembl"/>
        </authorList>
    </citation>
    <scope>IDENTIFICATION</scope>
</reference>
<feature type="transmembrane region" description="Helical" evidence="17">
    <location>
        <begin position="968"/>
        <end position="988"/>
    </location>
</feature>
<evidence type="ECO:0000256" key="4">
    <source>
        <dbReference type="ARBA" id="ARBA00008109"/>
    </source>
</evidence>
<feature type="binding site" evidence="15">
    <location>
        <position position="579"/>
    </location>
    <ligand>
        <name>ATP</name>
        <dbReference type="ChEBI" id="CHEBI:30616"/>
    </ligand>
</feature>
<dbReference type="InterPro" id="IPR032630">
    <property type="entry name" value="P_typ_ATPase_c"/>
</dbReference>